<proteinExistence type="predicted"/>
<evidence type="ECO:0000313" key="3">
    <source>
        <dbReference type="Proteomes" id="UP000299102"/>
    </source>
</evidence>
<evidence type="ECO:0000256" key="1">
    <source>
        <dbReference type="SAM" id="MobiDB-lite"/>
    </source>
</evidence>
<dbReference type="Proteomes" id="UP000299102">
    <property type="component" value="Unassembled WGS sequence"/>
</dbReference>
<evidence type="ECO:0000313" key="2">
    <source>
        <dbReference type="EMBL" id="GBP82643.1"/>
    </source>
</evidence>
<name>A0A4C1Z658_EUMVA</name>
<comment type="caution">
    <text evidence="2">The sequence shown here is derived from an EMBL/GenBank/DDBJ whole genome shotgun (WGS) entry which is preliminary data.</text>
</comment>
<protein>
    <submittedName>
        <fullName evidence="2">Uncharacterized protein</fullName>
    </submittedName>
</protein>
<organism evidence="2 3">
    <name type="scientific">Eumeta variegata</name>
    <name type="common">Bagworm moth</name>
    <name type="synonym">Eumeta japonica</name>
    <dbReference type="NCBI Taxonomy" id="151549"/>
    <lineage>
        <taxon>Eukaryota</taxon>
        <taxon>Metazoa</taxon>
        <taxon>Ecdysozoa</taxon>
        <taxon>Arthropoda</taxon>
        <taxon>Hexapoda</taxon>
        <taxon>Insecta</taxon>
        <taxon>Pterygota</taxon>
        <taxon>Neoptera</taxon>
        <taxon>Endopterygota</taxon>
        <taxon>Lepidoptera</taxon>
        <taxon>Glossata</taxon>
        <taxon>Ditrysia</taxon>
        <taxon>Tineoidea</taxon>
        <taxon>Psychidae</taxon>
        <taxon>Oiketicinae</taxon>
        <taxon>Eumeta</taxon>
    </lineage>
</organism>
<accession>A0A4C1Z658</accession>
<sequence length="91" mass="10068">MHIKFMPETKEYVIDLPKGSSGKNDPCFPLPLRERYVSYKSASTSALAAGPARDKSLLTAADSTPARRRDQRAERPSPVDLTSLMRYSVPA</sequence>
<reference evidence="2 3" key="1">
    <citation type="journal article" date="2019" name="Commun. Biol.">
        <title>The bagworm genome reveals a unique fibroin gene that provides high tensile strength.</title>
        <authorList>
            <person name="Kono N."/>
            <person name="Nakamura H."/>
            <person name="Ohtoshi R."/>
            <person name="Tomita M."/>
            <person name="Numata K."/>
            <person name="Arakawa K."/>
        </authorList>
    </citation>
    <scope>NUCLEOTIDE SEQUENCE [LARGE SCALE GENOMIC DNA]</scope>
</reference>
<dbReference type="AlphaFoldDB" id="A0A4C1Z658"/>
<gene>
    <name evidence="2" type="ORF">EVAR_48524_1</name>
</gene>
<feature type="compositionally biased region" description="Basic and acidic residues" evidence="1">
    <location>
        <begin position="65"/>
        <end position="77"/>
    </location>
</feature>
<feature type="region of interest" description="Disordered" evidence="1">
    <location>
        <begin position="44"/>
        <end position="91"/>
    </location>
</feature>
<keyword evidence="3" id="KW-1185">Reference proteome</keyword>
<dbReference type="EMBL" id="BGZK01001575">
    <property type="protein sequence ID" value="GBP82643.1"/>
    <property type="molecule type" value="Genomic_DNA"/>
</dbReference>